<feature type="compositionally biased region" description="Low complexity" evidence="1">
    <location>
        <begin position="33"/>
        <end position="43"/>
    </location>
</feature>
<evidence type="ECO:0000313" key="2">
    <source>
        <dbReference type="EMBL" id="KAJ3041012.1"/>
    </source>
</evidence>
<feature type="region of interest" description="Disordered" evidence="1">
    <location>
        <begin position="228"/>
        <end position="255"/>
    </location>
</feature>
<feature type="region of interest" description="Disordered" evidence="1">
    <location>
        <begin position="563"/>
        <end position="600"/>
    </location>
</feature>
<feature type="region of interest" description="Disordered" evidence="1">
    <location>
        <begin position="14"/>
        <end position="99"/>
    </location>
</feature>
<comment type="caution">
    <text evidence="2">The sequence shown here is derived from an EMBL/GenBank/DDBJ whole genome shotgun (WGS) entry which is preliminary data.</text>
</comment>
<feature type="compositionally biased region" description="Basic and acidic residues" evidence="1">
    <location>
        <begin position="79"/>
        <end position="95"/>
    </location>
</feature>
<evidence type="ECO:0000313" key="3">
    <source>
        <dbReference type="Proteomes" id="UP001212841"/>
    </source>
</evidence>
<gene>
    <name evidence="2" type="ORF">HK097_002407</name>
</gene>
<sequence>MGVTQLLMRLLWSNDPQPARSGPVNEAGPSSHSLFPPNSNRSSPLPPETPGRLSEDEEGFPTPPTPMLWAAEDPLGRPFKPDTEHSRPASPDHLHLPAYPNRSMSAASIESSDIPEPIVPPDTSTVEEVEAEIGGPVHGGIAISDNDNEHPPLLWESVAYAISSLATTARISLRAAALVAETALEGAKYGTTVGFGIGRTALVGALMTARSVHGRVKGVPGPVGLLLDAEASGGSQSSESRRSSSDGSVEPAPDSRPEHLALFHNALEKYTNMGIHWVNDGFTLAELFTLSTFHLTSKTVQFSFNAASETVGIMDGLFGSTETSRALAAFVHFTRRELNDWNNGQGALPGSGIFGKTWGTIALLGGLSKAFTAFACLQYMTHKRTLEARKVTSVWEGLVDLESGWDKGRKRLGNGKDGEGVDEEGEELMLKWSEEESTALLVEIEEMKGKADASRGKGKAVPDNVDTLLKDARAWRNGVETVEDARSFIEEARSIREGMDTVDDADSLISDARSVRSHMTDTASLYTAYGSEYGPETPLIAEEEEEETKEFLWNLAQDFTSGRAESPFRGRTMEVEEEHDAVSPMEVDEMTPTDERVVTA</sequence>
<accession>A0AAD5S4X0</accession>
<dbReference type="EMBL" id="JADGJD010001515">
    <property type="protein sequence ID" value="KAJ3041012.1"/>
    <property type="molecule type" value="Genomic_DNA"/>
</dbReference>
<name>A0AAD5S4X0_9FUNG</name>
<feature type="non-terminal residue" evidence="2">
    <location>
        <position position="1"/>
    </location>
</feature>
<proteinExistence type="predicted"/>
<evidence type="ECO:0000256" key="1">
    <source>
        <dbReference type="SAM" id="MobiDB-lite"/>
    </source>
</evidence>
<dbReference type="Proteomes" id="UP001212841">
    <property type="component" value="Unassembled WGS sequence"/>
</dbReference>
<reference evidence="2" key="1">
    <citation type="submission" date="2020-05" db="EMBL/GenBank/DDBJ databases">
        <title>Phylogenomic resolution of chytrid fungi.</title>
        <authorList>
            <person name="Stajich J.E."/>
            <person name="Amses K."/>
            <person name="Simmons R."/>
            <person name="Seto K."/>
            <person name="Myers J."/>
            <person name="Bonds A."/>
            <person name="Quandt C.A."/>
            <person name="Barry K."/>
            <person name="Liu P."/>
            <person name="Grigoriev I."/>
            <person name="Longcore J.E."/>
            <person name="James T.Y."/>
        </authorList>
    </citation>
    <scope>NUCLEOTIDE SEQUENCE</scope>
    <source>
        <strain evidence="2">JEL0318</strain>
    </source>
</reference>
<feature type="compositionally biased region" description="Low complexity" evidence="1">
    <location>
        <begin position="228"/>
        <end position="238"/>
    </location>
</feature>
<organism evidence="2 3">
    <name type="scientific">Rhizophlyctis rosea</name>
    <dbReference type="NCBI Taxonomy" id="64517"/>
    <lineage>
        <taxon>Eukaryota</taxon>
        <taxon>Fungi</taxon>
        <taxon>Fungi incertae sedis</taxon>
        <taxon>Chytridiomycota</taxon>
        <taxon>Chytridiomycota incertae sedis</taxon>
        <taxon>Chytridiomycetes</taxon>
        <taxon>Rhizophlyctidales</taxon>
        <taxon>Rhizophlyctidaceae</taxon>
        <taxon>Rhizophlyctis</taxon>
    </lineage>
</organism>
<protein>
    <submittedName>
        <fullName evidence="2">Uncharacterized protein</fullName>
    </submittedName>
</protein>
<dbReference type="AlphaFoldDB" id="A0AAD5S4X0"/>
<keyword evidence="3" id="KW-1185">Reference proteome</keyword>